<evidence type="ECO:0000313" key="1">
    <source>
        <dbReference type="EMBL" id="BAH31985.1"/>
    </source>
</evidence>
<name>C0ZT12_RHOE4</name>
<dbReference type="KEGG" id="rer:RER_12770"/>
<accession>C0ZT12</accession>
<dbReference type="eggNOG" id="ENOG503068I">
    <property type="taxonomic scope" value="Bacteria"/>
</dbReference>
<protein>
    <submittedName>
        <fullName evidence="1">Uncharacterized protein</fullName>
    </submittedName>
</protein>
<dbReference type="EMBL" id="AP008957">
    <property type="protein sequence ID" value="BAH31985.1"/>
    <property type="molecule type" value="Genomic_DNA"/>
</dbReference>
<organism evidence="1 2">
    <name type="scientific">Rhodococcus erythropolis (strain PR4 / NBRC 100887)</name>
    <dbReference type="NCBI Taxonomy" id="234621"/>
    <lineage>
        <taxon>Bacteria</taxon>
        <taxon>Bacillati</taxon>
        <taxon>Actinomycetota</taxon>
        <taxon>Actinomycetes</taxon>
        <taxon>Mycobacteriales</taxon>
        <taxon>Nocardiaceae</taxon>
        <taxon>Rhodococcus</taxon>
        <taxon>Rhodococcus erythropolis group</taxon>
    </lineage>
</organism>
<reference evidence="1 2" key="2">
    <citation type="journal article" date="2006" name="Environ. Microbiol.">
        <title>Sequence analysis of three plasmids harboured in Rhodococcus erythropolis strain PR4.</title>
        <authorList>
            <person name="Sekine M."/>
            <person name="Tanikawa S."/>
            <person name="Omata S."/>
            <person name="Saito M."/>
            <person name="Fujisawa T."/>
            <person name="Tsukatani N."/>
            <person name="Tajima T."/>
            <person name="Sekigawa T."/>
            <person name="Kosugi H."/>
            <person name="Matsuo Y."/>
            <person name="Nishiko R."/>
            <person name="Imamura K."/>
            <person name="Ito M."/>
            <person name="Narita H."/>
            <person name="Tago S."/>
            <person name="Fujita N."/>
            <person name="Harayama S."/>
        </authorList>
    </citation>
    <scope>NUCLEOTIDE SEQUENCE [LARGE SCALE GENOMIC DNA]</scope>
    <source>
        <strain evidence="2">PR4 / NBRC 100887</strain>
    </source>
</reference>
<gene>
    <name evidence="1" type="ordered locus">RER_12770</name>
</gene>
<evidence type="ECO:0000313" key="2">
    <source>
        <dbReference type="Proteomes" id="UP000002204"/>
    </source>
</evidence>
<sequence length="165" mass="19087">MVRSYRIPSFICDPFGYVRFMGTQADRQIPVHARPEGVTDDEVKAAGVLSNALETVERARGALYDFHQLIGHADLMLDEVVELLRTSGNDELADQVEKELMGRNVVEGRWTFQLVEEFDENYWSFFRECEQVVRDKLAGGVPHLFEAEMKERRRTHGLRHHEARP</sequence>
<dbReference type="Proteomes" id="UP000002204">
    <property type="component" value="Chromosome"/>
</dbReference>
<proteinExistence type="predicted"/>
<reference evidence="2" key="1">
    <citation type="submission" date="2005-03" db="EMBL/GenBank/DDBJ databases">
        <title>Comparison of the complete genome sequences of Rhodococcus erythropolis PR4 and Rhodococcus opacus B4.</title>
        <authorList>
            <person name="Takarada H."/>
            <person name="Sekine M."/>
            <person name="Hosoyama A."/>
            <person name="Yamada R."/>
            <person name="Fujisawa T."/>
            <person name="Omata S."/>
            <person name="Shimizu A."/>
            <person name="Tsukatani N."/>
            <person name="Tanikawa S."/>
            <person name="Fujita N."/>
            <person name="Harayama S."/>
        </authorList>
    </citation>
    <scope>NUCLEOTIDE SEQUENCE [LARGE SCALE GENOMIC DNA]</scope>
    <source>
        <strain evidence="2">PR4 / NBRC 100887</strain>
    </source>
</reference>
<dbReference type="AlphaFoldDB" id="C0ZT12"/>
<dbReference type="HOGENOM" id="CLU_127668_0_0_11"/>